<dbReference type="EMBL" id="WPNZ01000012">
    <property type="protein sequence ID" value="MVO87457.1"/>
    <property type="molecule type" value="Genomic_DNA"/>
</dbReference>
<proteinExistence type="predicted"/>
<organism evidence="3 4">
    <name type="scientific">Streptomyces typhae</name>
    <dbReference type="NCBI Taxonomy" id="2681492"/>
    <lineage>
        <taxon>Bacteria</taxon>
        <taxon>Bacillati</taxon>
        <taxon>Actinomycetota</taxon>
        <taxon>Actinomycetes</taxon>
        <taxon>Kitasatosporales</taxon>
        <taxon>Streptomycetaceae</taxon>
        <taxon>Streptomyces</taxon>
    </lineage>
</organism>
<name>A0A6L6X178_9ACTN</name>
<evidence type="ECO:0000313" key="4">
    <source>
        <dbReference type="Proteomes" id="UP000483802"/>
    </source>
</evidence>
<dbReference type="RefSeq" id="WP_157167082.1">
    <property type="nucleotide sequence ID" value="NZ_WPNZ01000012.1"/>
</dbReference>
<comment type="caution">
    <text evidence="3">The sequence shown here is derived from an EMBL/GenBank/DDBJ whole genome shotgun (WGS) entry which is preliminary data.</text>
</comment>
<feature type="region of interest" description="Disordered" evidence="2">
    <location>
        <begin position="13"/>
        <end position="51"/>
    </location>
</feature>
<feature type="compositionally biased region" description="Basic and acidic residues" evidence="2">
    <location>
        <begin position="109"/>
        <end position="125"/>
    </location>
</feature>
<protein>
    <submittedName>
        <fullName evidence="3">Uncharacterized protein</fullName>
    </submittedName>
</protein>
<feature type="compositionally biased region" description="Low complexity" evidence="2">
    <location>
        <begin position="39"/>
        <end position="51"/>
    </location>
</feature>
<sequence>MIKEVAMSGEWQFKPVPVAGKNARKRAAKAESPKKEARPYPSAPVSARPSSRVAVTMLRGHGDPGIPRLPFRRIGAEPEVGRKLSKAEQANHLPFLPEFAAEGRPYPRTARDRDGNVVPRVRKDNGMTKQLQGRGIGVRADGKPAWTKRQEAGARAESQAASAARAELLRLRESTRQVDEARAEAKRALQNAVARKREALGRGDLAATEAAQEDVRTYRKLARFKA</sequence>
<keyword evidence="4" id="KW-1185">Reference proteome</keyword>
<feature type="region of interest" description="Disordered" evidence="2">
    <location>
        <begin position="95"/>
        <end position="125"/>
    </location>
</feature>
<reference evidence="3 4" key="1">
    <citation type="submission" date="2019-11" db="EMBL/GenBank/DDBJ databases">
        <title>Streptomyces typhae sp. nov., a novel endophytic actinomycete isolated from the root of cattail pollen (Typha angustifolia L.).</title>
        <authorList>
            <person name="Peng C."/>
        </authorList>
    </citation>
    <scope>NUCLEOTIDE SEQUENCE [LARGE SCALE GENOMIC DNA]</scope>
    <source>
        <strain evidence="4">p1417</strain>
    </source>
</reference>
<gene>
    <name evidence="3" type="ORF">GPA10_22500</name>
</gene>
<evidence type="ECO:0000256" key="1">
    <source>
        <dbReference type="SAM" id="Coils"/>
    </source>
</evidence>
<keyword evidence="1" id="KW-0175">Coiled coil</keyword>
<feature type="compositionally biased region" description="Basic and acidic residues" evidence="2">
    <location>
        <begin position="28"/>
        <end position="38"/>
    </location>
</feature>
<dbReference type="AlphaFoldDB" id="A0A6L6X178"/>
<dbReference type="Proteomes" id="UP000483802">
    <property type="component" value="Unassembled WGS sequence"/>
</dbReference>
<feature type="coiled-coil region" evidence="1">
    <location>
        <begin position="164"/>
        <end position="202"/>
    </location>
</feature>
<evidence type="ECO:0000256" key="2">
    <source>
        <dbReference type="SAM" id="MobiDB-lite"/>
    </source>
</evidence>
<evidence type="ECO:0000313" key="3">
    <source>
        <dbReference type="EMBL" id="MVO87457.1"/>
    </source>
</evidence>
<accession>A0A6L6X178</accession>